<dbReference type="Gene3D" id="3.90.660.10">
    <property type="match status" value="1"/>
</dbReference>
<dbReference type="PANTHER" id="PTHR43563">
    <property type="entry name" value="AMINE OXIDASE"/>
    <property type="match status" value="1"/>
</dbReference>
<dbReference type="Gene3D" id="1.10.405.10">
    <property type="entry name" value="Guanine Nucleotide Dissociation Inhibitor, domain 1"/>
    <property type="match status" value="1"/>
</dbReference>
<dbReference type="InterPro" id="IPR036188">
    <property type="entry name" value="FAD/NAD-bd_sf"/>
</dbReference>
<evidence type="ECO:0000313" key="9">
    <source>
        <dbReference type="EMBL" id="OJJ66464.1"/>
    </source>
</evidence>
<feature type="binding site" evidence="5">
    <location>
        <position position="33"/>
    </location>
    <ligand>
        <name>FAD</name>
        <dbReference type="ChEBI" id="CHEBI:57692"/>
    </ligand>
</feature>
<keyword evidence="6" id="KW-0274">FAD</keyword>
<dbReference type="RefSeq" id="XP_067473714.1">
    <property type="nucleotide sequence ID" value="XM_067629049.1"/>
</dbReference>
<dbReference type="OrthoDB" id="5046242at2759"/>
<feature type="binding site" evidence="5">
    <location>
        <position position="453"/>
    </location>
    <ligand>
        <name>FAD</name>
        <dbReference type="ChEBI" id="CHEBI:57692"/>
    </ligand>
</feature>
<evidence type="ECO:0000256" key="1">
    <source>
        <dbReference type="ARBA" id="ARBA00001974"/>
    </source>
</evidence>
<dbReference type="EC" id="1.4.3.-" evidence="6"/>
<dbReference type="SUPFAM" id="SSF54373">
    <property type="entry name" value="FAD-linked reductases, C-terminal domain"/>
    <property type="match status" value="1"/>
</dbReference>
<comment type="cofactor">
    <cofactor evidence="1 6">
        <name>FAD</name>
        <dbReference type="ChEBI" id="CHEBI:57692"/>
    </cofactor>
</comment>
<dbReference type="OMA" id="PIHWAGT"/>
<evidence type="ECO:0000256" key="4">
    <source>
        <dbReference type="ARBA" id="ARBA00048448"/>
    </source>
</evidence>
<keyword evidence="3 6" id="KW-0560">Oxidoreductase</keyword>
<feature type="binding site" evidence="5">
    <location>
        <position position="370"/>
    </location>
    <ligand>
        <name>substrate</name>
    </ligand>
</feature>
<keyword evidence="7" id="KW-0732">Signal</keyword>
<name>A0A1L9U463_ASPBC</name>
<evidence type="ECO:0000256" key="3">
    <source>
        <dbReference type="ARBA" id="ARBA00023002"/>
    </source>
</evidence>
<keyword evidence="6" id="KW-0285">Flavoprotein</keyword>
<organism evidence="9 10">
    <name type="scientific">Aspergillus brasiliensis (strain CBS 101740 / IMI 381727 / IBT 21946)</name>
    <dbReference type="NCBI Taxonomy" id="767769"/>
    <lineage>
        <taxon>Eukaryota</taxon>
        <taxon>Fungi</taxon>
        <taxon>Dikarya</taxon>
        <taxon>Ascomycota</taxon>
        <taxon>Pezizomycotina</taxon>
        <taxon>Eurotiomycetes</taxon>
        <taxon>Eurotiomycetidae</taxon>
        <taxon>Eurotiales</taxon>
        <taxon>Aspergillaceae</taxon>
        <taxon>Aspergillus</taxon>
        <taxon>Aspergillus subgen. Circumdati</taxon>
    </lineage>
</organism>
<dbReference type="SUPFAM" id="SSF51905">
    <property type="entry name" value="FAD/NAD(P)-binding domain"/>
    <property type="match status" value="1"/>
</dbReference>
<evidence type="ECO:0000256" key="6">
    <source>
        <dbReference type="RuleBase" id="RU362067"/>
    </source>
</evidence>
<evidence type="ECO:0000256" key="2">
    <source>
        <dbReference type="ARBA" id="ARBA00005995"/>
    </source>
</evidence>
<dbReference type="InterPro" id="IPR050703">
    <property type="entry name" value="Flavin_MAO"/>
</dbReference>
<feature type="binding site" evidence="5">
    <location>
        <begin position="52"/>
        <end position="53"/>
    </location>
    <ligand>
        <name>FAD</name>
        <dbReference type="ChEBI" id="CHEBI:57692"/>
    </ligand>
</feature>
<protein>
    <recommendedName>
        <fullName evidence="6">Amine oxidase</fullName>
        <ecNumber evidence="6">1.4.3.-</ecNumber>
    </recommendedName>
</protein>
<accession>A0A1L9U463</accession>
<dbReference type="InterPro" id="IPR002937">
    <property type="entry name" value="Amino_oxidase"/>
</dbReference>
<dbReference type="GeneID" id="93581536"/>
<dbReference type="EMBL" id="KV878699">
    <property type="protein sequence ID" value="OJJ66464.1"/>
    <property type="molecule type" value="Genomic_DNA"/>
</dbReference>
<dbReference type="Pfam" id="PF01593">
    <property type="entry name" value="Amino_oxidase"/>
    <property type="match status" value="1"/>
</dbReference>
<keyword evidence="10" id="KW-1185">Reference proteome</keyword>
<dbReference type="VEuPathDB" id="FungiDB:ASPBRDRAFT_69868"/>
<dbReference type="STRING" id="767769.A0A1L9U463"/>
<evidence type="ECO:0000313" key="10">
    <source>
        <dbReference type="Proteomes" id="UP000184499"/>
    </source>
</evidence>
<dbReference type="Gene3D" id="3.50.50.60">
    <property type="entry name" value="FAD/NAD(P)-binding domain"/>
    <property type="match status" value="1"/>
</dbReference>
<evidence type="ECO:0000259" key="8">
    <source>
        <dbReference type="Pfam" id="PF01593"/>
    </source>
</evidence>
<sequence length="480" mass="51580">MHLPFFIAIIPILMASLASARDVDVAIVGAGLSGLSAAKDIAKAGKTFVIFEARSRVGGRVLNAQLDNGEVQELGAEFVGPTQDRVLALAAELGLTTYPTYTAGKAILYRNSTVIPYDADLATGGLPRVSSEAQEELTSLITELDALASQLDVNAPWNHANASLWDSMTLKSFVGSRISLQDSQLLFDTAIRSILSTETEEPSLLYMLSYIAAAGNQTNNGTITRLIGSKGAAQDSRVNGGTQLLATRLAERLGAANILLNSPVLDVKKLKDGRYKVISDKVKVSAKHVVIAMSPPMASRISYDPSLPAARDQLTQRMPMGSIGKAIAIYPKPWWRNLGFNGQVQSDTGIIRATYDNTPASERFGAIMGFIEADEMRALDGISEAEIRRLVTRDLINFFGPQAANASQILLQRWDLEEFSRGGPVAYCPPGVLSKYGPFLRNPAGKIHFAGTETAPYWTGYMDGAIRSGERVAAEIIASA</sequence>
<feature type="binding site" evidence="5">
    <location>
        <position position="264"/>
    </location>
    <ligand>
        <name>FAD</name>
        <dbReference type="ChEBI" id="CHEBI:57692"/>
    </ligand>
</feature>
<comment type="catalytic activity">
    <reaction evidence="4">
        <text>a secondary aliphatic amine + O2 + H2O = a primary amine + an aldehyde + H2O2</text>
        <dbReference type="Rhea" id="RHEA:26414"/>
        <dbReference type="ChEBI" id="CHEBI:15377"/>
        <dbReference type="ChEBI" id="CHEBI:15379"/>
        <dbReference type="ChEBI" id="CHEBI:16240"/>
        <dbReference type="ChEBI" id="CHEBI:17478"/>
        <dbReference type="ChEBI" id="CHEBI:58855"/>
        <dbReference type="ChEBI" id="CHEBI:65296"/>
        <dbReference type="EC" id="1.4.3.4"/>
    </reaction>
</comment>
<evidence type="ECO:0000256" key="7">
    <source>
        <dbReference type="SAM" id="SignalP"/>
    </source>
</evidence>
<feature type="domain" description="Amine oxidase" evidence="8">
    <location>
        <begin position="32"/>
        <end position="477"/>
    </location>
</feature>
<dbReference type="PRINTS" id="PR00757">
    <property type="entry name" value="AMINEOXDASEF"/>
</dbReference>
<dbReference type="InterPro" id="IPR001613">
    <property type="entry name" value="Flavin_amine_oxidase"/>
</dbReference>
<feature type="chain" id="PRO_5012634789" description="Amine oxidase" evidence="7">
    <location>
        <begin position="21"/>
        <end position="480"/>
    </location>
</feature>
<evidence type="ECO:0000256" key="5">
    <source>
        <dbReference type="PIRSR" id="PIRSR601613-1"/>
    </source>
</evidence>
<reference evidence="10" key="1">
    <citation type="journal article" date="2017" name="Genome Biol.">
        <title>Comparative genomics reveals high biological diversity and specific adaptations in the industrially and medically important fungal genus Aspergillus.</title>
        <authorList>
            <person name="de Vries R.P."/>
            <person name="Riley R."/>
            <person name="Wiebenga A."/>
            <person name="Aguilar-Osorio G."/>
            <person name="Amillis S."/>
            <person name="Uchima C.A."/>
            <person name="Anderluh G."/>
            <person name="Asadollahi M."/>
            <person name="Askin M."/>
            <person name="Barry K."/>
            <person name="Battaglia E."/>
            <person name="Bayram O."/>
            <person name="Benocci T."/>
            <person name="Braus-Stromeyer S.A."/>
            <person name="Caldana C."/>
            <person name="Canovas D."/>
            <person name="Cerqueira G.C."/>
            <person name="Chen F."/>
            <person name="Chen W."/>
            <person name="Choi C."/>
            <person name="Clum A."/>
            <person name="Dos Santos R.A."/>
            <person name="Damasio A.R."/>
            <person name="Diallinas G."/>
            <person name="Emri T."/>
            <person name="Fekete E."/>
            <person name="Flipphi M."/>
            <person name="Freyberg S."/>
            <person name="Gallo A."/>
            <person name="Gournas C."/>
            <person name="Habgood R."/>
            <person name="Hainaut M."/>
            <person name="Harispe M.L."/>
            <person name="Henrissat B."/>
            <person name="Hilden K.S."/>
            <person name="Hope R."/>
            <person name="Hossain A."/>
            <person name="Karabika E."/>
            <person name="Karaffa L."/>
            <person name="Karanyi Z."/>
            <person name="Krasevec N."/>
            <person name="Kuo A."/>
            <person name="Kusch H."/>
            <person name="LaButti K."/>
            <person name="Lagendijk E.L."/>
            <person name="Lapidus A."/>
            <person name="Levasseur A."/>
            <person name="Lindquist E."/>
            <person name="Lipzen A."/>
            <person name="Logrieco A.F."/>
            <person name="MacCabe A."/>
            <person name="Maekelae M.R."/>
            <person name="Malavazi I."/>
            <person name="Melin P."/>
            <person name="Meyer V."/>
            <person name="Mielnichuk N."/>
            <person name="Miskei M."/>
            <person name="Molnar A.P."/>
            <person name="Mule G."/>
            <person name="Ngan C.Y."/>
            <person name="Orejas M."/>
            <person name="Orosz E."/>
            <person name="Ouedraogo J.P."/>
            <person name="Overkamp K.M."/>
            <person name="Park H.-S."/>
            <person name="Perrone G."/>
            <person name="Piumi F."/>
            <person name="Punt P.J."/>
            <person name="Ram A.F."/>
            <person name="Ramon A."/>
            <person name="Rauscher S."/>
            <person name="Record E."/>
            <person name="Riano-Pachon D.M."/>
            <person name="Robert V."/>
            <person name="Roehrig J."/>
            <person name="Ruller R."/>
            <person name="Salamov A."/>
            <person name="Salih N.S."/>
            <person name="Samson R.A."/>
            <person name="Sandor E."/>
            <person name="Sanguinetti M."/>
            <person name="Schuetze T."/>
            <person name="Sepcic K."/>
            <person name="Shelest E."/>
            <person name="Sherlock G."/>
            <person name="Sophianopoulou V."/>
            <person name="Squina F.M."/>
            <person name="Sun H."/>
            <person name="Susca A."/>
            <person name="Todd R.B."/>
            <person name="Tsang A."/>
            <person name="Unkles S.E."/>
            <person name="van de Wiele N."/>
            <person name="van Rossen-Uffink D."/>
            <person name="Oliveira J.V."/>
            <person name="Vesth T.C."/>
            <person name="Visser J."/>
            <person name="Yu J.-H."/>
            <person name="Zhou M."/>
            <person name="Andersen M.R."/>
            <person name="Archer D.B."/>
            <person name="Baker S.E."/>
            <person name="Benoit I."/>
            <person name="Brakhage A.A."/>
            <person name="Braus G.H."/>
            <person name="Fischer R."/>
            <person name="Frisvad J.C."/>
            <person name="Goldman G.H."/>
            <person name="Houbraken J."/>
            <person name="Oakley B."/>
            <person name="Pocsi I."/>
            <person name="Scazzocchio C."/>
            <person name="Seiboth B."/>
            <person name="vanKuyk P.A."/>
            <person name="Wortman J."/>
            <person name="Dyer P.S."/>
            <person name="Grigoriev I.V."/>
        </authorList>
    </citation>
    <scope>NUCLEOTIDE SEQUENCE [LARGE SCALE GENOMIC DNA]</scope>
    <source>
        <strain evidence="10">CBS 101740 / IMI 381727 / IBT 21946</strain>
    </source>
</reference>
<comment type="similarity">
    <text evidence="2 6">Belongs to the flavin monoamine oxidase family.</text>
</comment>
<dbReference type="GO" id="GO:0097621">
    <property type="term" value="F:monoamine oxidase activity"/>
    <property type="evidence" value="ECO:0007669"/>
    <property type="project" value="UniProtKB-EC"/>
</dbReference>
<dbReference type="PANTHER" id="PTHR43563:SF14">
    <property type="entry name" value="AMINE OXIDASE"/>
    <property type="match status" value="1"/>
</dbReference>
<feature type="signal peptide" evidence="7">
    <location>
        <begin position="1"/>
        <end position="20"/>
    </location>
</feature>
<dbReference type="AlphaFoldDB" id="A0A1L9U463"/>
<proteinExistence type="inferred from homology"/>
<gene>
    <name evidence="9" type="ORF">ASPBRDRAFT_69868</name>
</gene>
<dbReference type="Proteomes" id="UP000184499">
    <property type="component" value="Unassembled WGS sequence"/>
</dbReference>